<organism evidence="1 2">
    <name type="scientific">Mariprofundus ferrooxydans PV-1</name>
    <dbReference type="NCBI Taxonomy" id="314345"/>
    <lineage>
        <taxon>Bacteria</taxon>
        <taxon>Pseudomonadati</taxon>
        <taxon>Pseudomonadota</taxon>
        <taxon>Candidatius Mariprofundia</taxon>
        <taxon>Mariprofundales</taxon>
        <taxon>Mariprofundaceae</taxon>
        <taxon>Mariprofundus</taxon>
    </lineage>
</organism>
<dbReference type="STRING" id="314344.AL013_10590"/>
<dbReference type="AlphaFoldDB" id="Q0F1S5"/>
<dbReference type="Pfam" id="PF07409">
    <property type="entry name" value="GP46"/>
    <property type="match status" value="1"/>
</dbReference>
<evidence type="ECO:0000313" key="2">
    <source>
        <dbReference type="Proteomes" id="UP000005297"/>
    </source>
</evidence>
<dbReference type="RefSeq" id="WP_009850844.1">
    <property type="nucleotide sequence ID" value="NZ_DS022295.1"/>
</dbReference>
<sequence length="123" mass="13496">MDAFIDPLTRDYMPVNGSPARDPAGGLANACYLRLSTPLGSWWADKTFGSRLHELRRVKDLSRMQRLAKQYAEQALAPVLDDGRASSITVSVGHPQKGQLWLAIEVSDAGGNPLSFKYPVQVI</sequence>
<comment type="caution">
    <text evidence="1">The sequence shown here is derived from an EMBL/GenBank/DDBJ whole genome shotgun (WGS) entry which is preliminary data.</text>
</comment>
<dbReference type="Gene3D" id="3.10.450.40">
    <property type="match status" value="1"/>
</dbReference>
<dbReference type="InterPro" id="IPR010877">
    <property type="entry name" value="Phage_Mu_Gp46"/>
</dbReference>
<dbReference type="eggNOG" id="COG4381">
    <property type="taxonomic scope" value="Bacteria"/>
</dbReference>
<name>Q0F1S5_9PROT</name>
<evidence type="ECO:0000313" key="1">
    <source>
        <dbReference type="EMBL" id="EAU55825.1"/>
    </source>
</evidence>
<dbReference type="Proteomes" id="UP000005297">
    <property type="component" value="Unassembled WGS sequence"/>
</dbReference>
<dbReference type="EMBL" id="AATS01000002">
    <property type="protein sequence ID" value="EAU55825.1"/>
    <property type="molecule type" value="Genomic_DNA"/>
</dbReference>
<accession>Q0F1S5</accession>
<dbReference type="OrthoDB" id="6689897at2"/>
<dbReference type="HOGENOM" id="CLU_144087_0_0_0"/>
<proteinExistence type="predicted"/>
<keyword evidence="2" id="KW-1185">Reference proteome</keyword>
<reference evidence="1 2" key="1">
    <citation type="submission" date="2006-09" db="EMBL/GenBank/DDBJ databases">
        <authorList>
            <person name="Emerson D."/>
            <person name="Ferriera S."/>
            <person name="Johnson J."/>
            <person name="Kravitz S."/>
            <person name="Halpern A."/>
            <person name="Remington K."/>
            <person name="Beeson K."/>
            <person name="Tran B."/>
            <person name="Rogers Y.-H."/>
            <person name="Friedman R."/>
            <person name="Venter J.C."/>
        </authorList>
    </citation>
    <scope>NUCLEOTIDE SEQUENCE [LARGE SCALE GENOMIC DNA]</scope>
    <source>
        <strain evidence="1 2">PV-1</strain>
    </source>
</reference>
<evidence type="ECO:0008006" key="3">
    <source>
        <dbReference type="Google" id="ProtNLM"/>
    </source>
</evidence>
<dbReference type="InParanoid" id="Q0F1S5"/>
<protein>
    <recommendedName>
        <fullName evidence="3">Phage protein GP46</fullName>
    </recommendedName>
</protein>
<gene>
    <name evidence="1" type="ORF">SPV1_02717</name>
</gene>